<evidence type="ECO:0000313" key="3">
    <source>
        <dbReference type="RefSeq" id="XP_033461162.1"/>
    </source>
</evidence>
<dbReference type="Proteomes" id="UP000504637">
    <property type="component" value="Unplaced"/>
</dbReference>
<dbReference type="PANTHER" id="PTHR40462:SF1">
    <property type="entry name" value="EXPRESSED PROTEIN"/>
    <property type="match status" value="1"/>
</dbReference>
<feature type="compositionally biased region" description="Polar residues" evidence="1">
    <location>
        <begin position="25"/>
        <end position="43"/>
    </location>
</feature>
<dbReference type="AlphaFoldDB" id="A0A6J3M7V3"/>
<accession>A0A6J3M7V3</accession>
<reference evidence="3" key="1">
    <citation type="submission" date="2020-01" db="EMBL/GenBank/DDBJ databases">
        <authorList>
            <consortium name="DOE Joint Genome Institute"/>
            <person name="Haridas S."/>
            <person name="Albert R."/>
            <person name="Binder M."/>
            <person name="Bloem J."/>
            <person name="Labutti K."/>
            <person name="Salamov A."/>
            <person name="Andreopoulos B."/>
            <person name="Baker S.E."/>
            <person name="Barry K."/>
            <person name="Bills G."/>
            <person name="Bluhm B.H."/>
            <person name="Cannon C."/>
            <person name="Castanera R."/>
            <person name="Culley D.E."/>
            <person name="Daum C."/>
            <person name="Ezra D."/>
            <person name="Gonzalez J.B."/>
            <person name="Henrissat B."/>
            <person name="Kuo A."/>
            <person name="Liang C."/>
            <person name="Lipzen A."/>
            <person name="Lutzoni F."/>
            <person name="Magnuson J."/>
            <person name="Mondo S."/>
            <person name="Nolan M."/>
            <person name="Ohm R."/>
            <person name="Pangilinan J."/>
            <person name="Park H.-J."/>
            <person name="Ramirez L."/>
            <person name="Alfaro M."/>
            <person name="Sun H."/>
            <person name="Tritt A."/>
            <person name="Yoshinaga Y."/>
            <person name="Zwiers L.-H."/>
            <person name="Turgeon B.G."/>
            <person name="Goodwin S.B."/>
            <person name="Spatafora J.W."/>
            <person name="Crous P.W."/>
            <person name="Grigoriev I.V."/>
        </authorList>
    </citation>
    <scope>NUCLEOTIDE SEQUENCE</scope>
    <source>
        <strain evidence="3">CBS 342.82</strain>
    </source>
</reference>
<keyword evidence="2" id="KW-1185">Reference proteome</keyword>
<dbReference type="RefSeq" id="XP_033461162.1">
    <property type="nucleotide sequence ID" value="XM_033602487.1"/>
</dbReference>
<feature type="compositionally biased region" description="Low complexity" evidence="1">
    <location>
        <begin position="1"/>
        <end position="24"/>
    </location>
</feature>
<proteinExistence type="predicted"/>
<gene>
    <name evidence="3" type="ORF">K489DRAFT_353833</name>
</gene>
<evidence type="ECO:0008006" key="4">
    <source>
        <dbReference type="Google" id="ProtNLM"/>
    </source>
</evidence>
<organism evidence="3">
    <name type="scientific">Dissoconium aciculare CBS 342.82</name>
    <dbReference type="NCBI Taxonomy" id="1314786"/>
    <lineage>
        <taxon>Eukaryota</taxon>
        <taxon>Fungi</taxon>
        <taxon>Dikarya</taxon>
        <taxon>Ascomycota</taxon>
        <taxon>Pezizomycotina</taxon>
        <taxon>Dothideomycetes</taxon>
        <taxon>Dothideomycetidae</taxon>
        <taxon>Mycosphaerellales</taxon>
        <taxon>Dissoconiaceae</taxon>
        <taxon>Dissoconium</taxon>
    </lineage>
</organism>
<reference evidence="3" key="2">
    <citation type="submission" date="2020-04" db="EMBL/GenBank/DDBJ databases">
        <authorList>
            <consortium name="NCBI Genome Project"/>
        </authorList>
    </citation>
    <scope>NUCLEOTIDE SEQUENCE</scope>
    <source>
        <strain evidence="3">CBS 342.82</strain>
    </source>
</reference>
<feature type="region of interest" description="Disordered" evidence="1">
    <location>
        <begin position="1"/>
        <end position="72"/>
    </location>
</feature>
<evidence type="ECO:0000313" key="2">
    <source>
        <dbReference type="Proteomes" id="UP000504637"/>
    </source>
</evidence>
<evidence type="ECO:0000256" key="1">
    <source>
        <dbReference type="SAM" id="MobiDB-lite"/>
    </source>
</evidence>
<name>A0A6J3M7V3_9PEZI</name>
<protein>
    <recommendedName>
        <fullName evidence="4">DNA damage-responsive protein 48</fullName>
    </recommendedName>
</protein>
<sequence>MDFIKNLANNGGNLQNNGNNPANNEVDTSNHGQSAGQNPSTTEPKSEGSFFGGLADKFNNAAGGGRESEKNEDYLDKGVDFVQEKFLGQGAQDNETAVEQAKDEQISDFIRGKYRSVAGSDIPIKDKPTTFDRNAD</sequence>
<reference evidence="3" key="3">
    <citation type="submission" date="2025-08" db="UniProtKB">
        <authorList>
            <consortium name="RefSeq"/>
        </authorList>
    </citation>
    <scope>IDENTIFICATION</scope>
    <source>
        <strain evidence="3">CBS 342.82</strain>
    </source>
</reference>
<dbReference type="GeneID" id="54360287"/>
<dbReference type="OrthoDB" id="3050608at2759"/>
<dbReference type="PANTHER" id="PTHR40462">
    <property type="entry name" value="CHROMOSOME 1, WHOLE GENOME SHOTGUN SEQUENCE"/>
    <property type="match status" value="1"/>
</dbReference>